<reference evidence="2 3" key="1">
    <citation type="submission" date="2018-03" db="EMBL/GenBank/DDBJ databases">
        <title>Diversity of phytobeneficial traits revealed by whole-genome analysis of worldwide-isolated phenazine-producing Pseudomonas spp.</title>
        <authorList>
            <person name="Biessy A."/>
            <person name="Novinscak A."/>
            <person name="Blom J."/>
            <person name="Leger G."/>
            <person name="Thomashow L.S."/>
            <person name="Cazorla F.M."/>
            <person name="Josic D."/>
            <person name="Filion M."/>
        </authorList>
    </citation>
    <scope>NUCLEOTIDE SEQUENCE [LARGE SCALE GENOMIC DNA]</scope>
    <source>
        <strain evidence="2 3">ChPhzS24</strain>
    </source>
</reference>
<organism evidence="2 3">
    <name type="scientific">Pseudomonas chlororaphis subsp. aureofaciens</name>
    <dbReference type="NCBI Taxonomy" id="587851"/>
    <lineage>
        <taxon>Bacteria</taxon>
        <taxon>Pseudomonadati</taxon>
        <taxon>Pseudomonadota</taxon>
        <taxon>Gammaproteobacteria</taxon>
        <taxon>Pseudomonadales</taxon>
        <taxon>Pseudomonadaceae</taxon>
        <taxon>Pseudomonas</taxon>
    </lineage>
</organism>
<evidence type="ECO:0000313" key="3">
    <source>
        <dbReference type="Proteomes" id="UP000280455"/>
    </source>
</evidence>
<gene>
    <name evidence="2" type="ORF">C4K07_4931</name>
</gene>
<name>A0AAD0ZLV3_9PSED</name>
<evidence type="ECO:0000313" key="2">
    <source>
        <dbReference type="EMBL" id="AZE31693.1"/>
    </source>
</evidence>
<dbReference type="Proteomes" id="UP000280455">
    <property type="component" value="Chromosome"/>
</dbReference>
<sequence length="83" mass="8961">MQLGCIGRLQTPSRHAGHTGATLKRRGSIPRLGARHTRRQSNQSRMPGTRQPGMPPGMTVSAARGGMAPGGDKNGIVIFWRHH</sequence>
<protein>
    <submittedName>
        <fullName evidence="2">Uncharacterized protein</fullName>
    </submittedName>
</protein>
<accession>A0AAD0ZLV3</accession>
<dbReference type="AlphaFoldDB" id="A0AAD0ZLV3"/>
<feature type="region of interest" description="Disordered" evidence="1">
    <location>
        <begin position="1"/>
        <end position="71"/>
    </location>
</feature>
<feature type="compositionally biased region" description="Basic residues" evidence="1">
    <location>
        <begin position="23"/>
        <end position="39"/>
    </location>
</feature>
<proteinExistence type="predicted"/>
<evidence type="ECO:0000256" key="1">
    <source>
        <dbReference type="SAM" id="MobiDB-lite"/>
    </source>
</evidence>
<dbReference type="EMBL" id="CP027750">
    <property type="protein sequence ID" value="AZE31693.1"/>
    <property type="molecule type" value="Genomic_DNA"/>
</dbReference>